<protein>
    <submittedName>
        <fullName evidence="1">Uncharacterized protein</fullName>
    </submittedName>
</protein>
<proteinExistence type="predicted"/>
<accession>A0AA35K5X8</accession>
<dbReference type="Proteomes" id="UP001178461">
    <property type="component" value="Chromosome 4"/>
</dbReference>
<organism evidence="1 2">
    <name type="scientific">Podarcis lilfordi</name>
    <name type="common">Lilford's wall lizard</name>
    <dbReference type="NCBI Taxonomy" id="74358"/>
    <lineage>
        <taxon>Eukaryota</taxon>
        <taxon>Metazoa</taxon>
        <taxon>Chordata</taxon>
        <taxon>Craniata</taxon>
        <taxon>Vertebrata</taxon>
        <taxon>Euteleostomi</taxon>
        <taxon>Lepidosauria</taxon>
        <taxon>Squamata</taxon>
        <taxon>Bifurcata</taxon>
        <taxon>Unidentata</taxon>
        <taxon>Episquamata</taxon>
        <taxon>Laterata</taxon>
        <taxon>Lacertibaenia</taxon>
        <taxon>Lacertidae</taxon>
        <taxon>Podarcis</taxon>
    </lineage>
</organism>
<sequence>MRLQKCLARTQMYSGGKEGTGEGSLLFNYCSQTQMVPEAFYMNPNKSIYQLYCPLSFHRSKPSEDPVCKPWLNARNRDKRFNS</sequence>
<evidence type="ECO:0000313" key="2">
    <source>
        <dbReference type="Proteomes" id="UP001178461"/>
    </source>
</evidence>
<gene>
    <name evidence="1" type="ORF">PODLI_1B038498</name>
</gene>
<keyword evidence="2" id="KW-1185">Reference proteome</keyword>
<dbReference type="AlphaFoldDB" id="A0AA35K5X8"/>
<name>A0AA35K5X8_9SAUR</name>
<reference evidence="1" key="1">
    <citation type="submission" date="2022-12" db="EMBL/GenBank/DDBJ databases">
        <authorList>
            <person name="Alioto T."/>
            <person name="Alioto T."/>
            <person name="Gomez Garrido J."/>
        </authorList>
    </citation>
    <scope>NUCLEOTIDE SEQUENCE</scope>
</reference>
<dbReference type="EMBL" id="OX395129">
    <property type="protein sequence ID" value="CAI5772367.1"/>
    <property type="molecule type" value="Genomic_DNA"/>
</dbReference>
<evidence type="ECO:0000313" key="1">
    <source>
        <dbReference type="EMBL" id="CAI5772367.1"/>
    </source>
</evidence>